<evidence type="ECO:0000313" key="2">
    <source>
        <dbReference type="Proteomes" id="UP000037035"/>
    </source>
</evidence>
<reference evidence="1 2" key="1">
    <citation type="submission" date="2015-08" db="EMBL/GenBank/DDBJ databases">
        <title>Next Generation Sequencing and Analysis of the Genome of Puccinia sorghi L Schw, the Causal Agent of Maize Common Rust.</title>
        <authorList>
            <person name="Rochi L."/>
            <person name="Burguener G."/>
            <person name="Darino M."/>
            <person name="Turjanski A."/>
            <person name="Kreff E."/>
            <person name="Dieguez M.J."/>
            <person name="Sacco F."/>
        </authorList>
    </citation>
    <scope>NUCLEOTIDE SEQUENCE [LARGE SCALE GENOMIC DNA]</scope>
    <source>
        <strain evidence="1 2">RO10H11247</strain>
    </source>
</reference>
<keyword evidence="2" id="KW-1185">Reference proteome</keyword>
<gene>
    <name evidence="1" type="ORF">VP01_835g8</name>
</gene>
<proteinExistence type="predicted"/>
<comment type="caution">
    <text evidence="1">The sequence shown here is derived from an EMBL/GenBank/DDBJ whole genome shotgun (WGS) entry which is preliminary data.</text>
</comment>
<dbReference type="EMBL" id="LAVV01013893">
    <property type="protein sequence ID" value="KNZ45231.1"/>
    <property type="molecule type" value="Genomic_DNA"/>
</dbReference>
<dbReference type="VEuPathDB" id="FungiDB:VP01_835g8"/>
<protein>
    <submittedName>
        <fullName evidence="1">Putative signal peptide protein</fullName>
    </submittedName>
</protein>
<organism evidence="1 2">
    <name type="scientific">Puccinia sorghi</name>
    <dbReference type="NCBI Taxonomy" id="27349"/>
    <lineage>
        <taxon>Eukaryota</taxon>
        <taxon>Fungi</taxon>
        <taxon>Dikarya</taxon>
        <taxon>Basidiomycota</taxon>
        <taxon>Pucciniomycotina</taxon>
        <taxon>Pucciniomycetes</taxon>
        <taxon>Pucciniales</taxon>
        <taxon>Pucciniaceae</taxon>
        <taxon>Puccinia</taxon>
    </lineage>
</organism>
<name>A0A0L6U9P5_9BASI</name>
<dbReference type="AlphaFoldDB" id="A0A0L6U9P5"/>
<sequence length="49" mass="5725">MPLPWQRPCLLQCIVWELRVQAFAKEEVGPFARQRLALLQGRGQAVYKE</sequence>
<accession>A0A0L6U9P5</accession>
<dbReference type="Proteomes" id="UP000037035">
    <property type="component" value="Unassembled WGS sequence"/>
</dbReference>
<evidence type="ECO:0000313" key="1">
    <source>
        <dbReference type="EMBL" id="KNZ45231.1"/>
    </source>
</evidence>